<comment type="caution">
    <text evidence="1">The sequence shown here is derived from an EMBL/GenBank/DDBJ whole genome shotgun (WGS) entry which is preliminary data.</text>
</comment>
<dbReference type="InterPro" id="IPR023393">
    <property type="entry name" value="START-like_dom_sf"/>
</dbReference>
<dbReference type="EMBL" id="JACHVQ010000004">
    <property type="protein sequence ID" value="MBB2893939.1"/>
    <property type="molecule type" value="Genomic_DNA"/>
</dbReference>
<name>A0A839NAS7_9MICO</name>
<evidence type="ECO:0000313" key="2">
    <source>
        <dbReference type="Proteomes" id="UP000559182"/>
    </source>
</evidence>
<dbReference type="RefSeq" id="WP_183322408.1">
    <property type="nucleotide sequence ID" value="NZ_JACHVQ010000004.1"/>
</dbReference>
<protein>
    <submittedName>
        <fullName evidence="1">Putative membrane protein</fullName>
    </submittedName>
</protein>
<dbReference type="InterPro" id="IPR019587">
    <property type="entry name" value="Polyketide_cyclase/dehydratase"/>
</dbReference>
<dbReference type="Gene3D" id="3.30.530.20">
    <property type="match status" value="1"/>
</dbReference>
<organism evidence="1 2">
    <name type="scientific">Flexivirga oryzae</name>
    <dbReference type="NCBI Taxonomy" id="1794944"/>
    <lineage>
        <taxon>Bacteria</taxon>
        <taxon>Bacillati</taxon>
        <taxon>Actinomycetota</taxon>
        <taxon>Actinomycetes</taxon>
        <taxon>Micrococcales</taxon>
        <taxon>Dermacoccaceae</taxon>
        <taxon>Flexivirga</taxon>
    </lineage>
</organism>
<reference evidence="1 2" key="1">
    <citation type="submission" date="2020-08" db="EMBL/GenBank/DDBJ databases">
        <title>Sequencing the genomes of 1000 actinobacteria strains.</title>
        <authorList>
            <person name="Klenk H.-P."/>
        </authorList>
    </citation>
    <scope>NUCLEOTIDE SEQUENCE [LARGE SCALE GENOMIC DNA]</scope>
    <source>
        <strain evidence="1 2">DSM 105369</strain>
    </source>
</reference>
<gene>
    <name evidence="1" type="ORF">FHU39_003975</name>
</gene>
<sequence length="149" mass="16593">MNRHFRFASRHQLAAPRDAVFDVLVDAERWPTWWPQIRSVIPYDDTHGRAEIRSVLPFTLRIELTSEIADRESGVLRASLTGDLVGWSEFVIHAAGQGTALEYSQEVDLRLSGQLGRVACSAPARPLLIANHALMIRRGMHGLQRAAAG</sequence>
<dbReference type="AlphaFoldDB" id="A0A839NAS7"/>
<dbReference type="Proteomes" id="UP000559182">
    <property type="component" value="Unassembled WGS sequence"/>
</dbReference>
<dbReference type="SUPFAM" id="SSF55961">
    <property type="entry name" value="Bet v1-like"/>
    <property type="match status" value="1"/>
</dbReference>
<evidence type="ECO:0000313" key="1">
    <source>
        <dbReference type="EMBL" id="MBB2893939.1"/>
    </source>
</evidence>
<keyword evidence="2" id="KW-1185">Reference proteome</keyword>
<accession>A0A839NAS7</accession>
<proteinExistence type="predicted"/>
<dbReference type="Pfam" id="PF10604">
    <property type="entry name" value="Polyketide_cyc2"/>
    <property type="match status" value="1"/>
</dbReference>